<dbReference type="CDD" id="cd07377">
    <property type="entry name" value="WHTH_GntR"/>
    <property type="match status" value="1"/>
</dbReference>
<dbReference type="PRINTS" id="PR00035">
    <property type="entry name" value="HTHGNTR"/>
</dbReference>
<reference evidence="5" key="1">
    <citation type="submission" date="2020-08" db="EMBL/GenBank/DDBJ databases">
        <title>Paracoccus amoyensis sp. nov., isolated from the surface seawater at coast of Xiamen, Fujian.</title>
        <authorList>
            <person name="Lyu L."/>
        </authorList>
    </citation>
    <scope>NUCLEOTIDE SEQUENCE</scope>
    <source>
        <strain evidence="5">11-3</strain>
    </source>
</reference>
<evidence type="ECO:0000259" key="4">
    <source>
        <dbReference type="PROSITE" id="PS50949"/>
    </source>
</evidence>
<sequence>MRQTLSPSLAEETAATLREELARGRLTPGQRLSEAKLAAELGISRNTLREVFRLLTREGILRHEPNRGVFVATPSMASVLDIFRVRRLIEVPALAQAWHRHEAVDSMRKAVERAESLRDEGDWRAIGSANMEFHTAIVSLSDSPRLSAFFAQIIVELRLAFGLLENPEQLHGPYIQRNRDILSRLQAGDPKGAALMLDDYLEKSERAVMAAFARIS</sequence>
<name>A0A926GG50_9RHOB</name>
<evidence type="ECO:0000256" key="2">
    <source>
        <dbReference type="ARBA" id="ARBA00023125"/>
    </source>
</evidence>
<keyword evidence="3" id="KW-0804">Transcription</keyword>
<feature type="domain" description="HTH gntR-type" evidence="4">
    <location>
        <begin position="7"/>
        <end position="74"/>
    </location>
</feature>
<dbReference type="SMART" id="SM00345">
    <property type="entry name" value="HTH_GNTR"/>
    <property type="match status" value="1"/>
</dbReference>
<dbReference type="Pfam" id="PF00392">
    <property type="entry name" value="GntR"/>
    <property type="match status" value="1"/>
</dbReference>
<dbReference type="EMBL" id="JACOQL010000002">
    <property type="protein sequence ID" value="MBC9246689.1"/>
    <property type="molecule type" value="Genomic_DNA"/>
</dbReference>
<dbReference type="PROSITE" id="PS50949">
    <property type="entry name" value="HTH_GNTR"/>
    <property type="match status" value="1"/>
</dbReference>
<comment type="caution">
    <text evidence="5">The sequence shown here is derived from an EMBL/GenBank/DDBJ whole genome shotgun (WGS) entry which is preliminary data.</text>
</comment>
<dbReference type="Gene3D" id="1.10.10.10">
    <property type="entry name" value="Winged helix-like DNA-binding domain superfamily/Winged helix DNA-binding domain"/>
    <property type="match status" value="1"/>
</dbReference>
<evidence type="ECO:0000313" key="6">
    <source>
        <dbReference type="Proteomes" id="UP000608594"/>
    </source>
</evidence>
<evidence type="ECO:0000256" key="3">
    <source>
        <dbReference type="ARBA" id="ARBA00023163"/>
    </source>
</evidence>
<dbReference type="SUPFAM" id="SSF46785">
    <property type="entry name" value="Winged helix' DNA-binding domain"/>
    <property type="match status" value="1"/>
</dbReference>
<dbReference type="Pfam" id="PF07729">
    <property type="entry name" value="FCD"/>
    <property type="match status" value="1"/>
</dbReference>
<dbReference type="GO" id="GO:0003677">
    <property type="term" value="F:DNA binding"/>
    <property type="evidence" value="ECO:0007669"/>
    <property type="project" value="UniProtKB-KW"/>
</dbReference>
<accession>A0A926GG50</accession>
<dbReference type="SMART" id="SM00895">
    <property type="entry name" value="FCD"/>
    <property type="match status" value="1"/>
</dbReference>
<dbReference type="InterPro" id="IPR008920">
    <property type="entry name" value="TF_FadR/GntR_C"/>
</dbReference>
<evidence type="ECO:0000256" key="1">
    <source>
        <dbReference type="ARBA" id="ARBA00023015"/>
    </source>
</evidence>
<proteinExistence type="predicted"/>
<keyword evidence="6" id="KW-1185">Reference proteome</keyword>
<dbReference type="InterPro" id="IPR036388">
    <property type="entry name" value="WH-like_DNA-bd_sf"/>
</dbReference>
<protein>
    <submittedName>
        <fullName evidence="5">GntR family transcriptional regulator</fullName>
    </submittedName>
</protein>
<dbReference type="SUPFAM" id="SSF48008">
    <property type="entry name" value="GntR ligand-binding domain-like"/>
    <property type="match status" value="1"/>
</dbReference>
<gene>
    <name evidence="5" type="ORF">H4P12_08180</name>
</gene>
<dbReference type="InterPro" id="IPR036390">
    <property type="entry name" value="WH_DNA-bd_sf"/>
</dbReference>
<dbReference type="RefSeq" id="WP_187793149.1">
    <property type="nucleotide sequence ID" value="NZ_JACOQL010000002.1"/>
</dbReference>
<dbReference type="GO" id="GO:0003700">
    <property type="term" value="F:DNA-binding transcription factor activity"/>
    <property type="evidence" value="ECO:0007669"/>
    <property type="project" value="InterPro"/>
</dbReference>
<keyword evidence="2" id="KW-0238">DNA-binding</keyword>
<dbReference type="Proteomes" id="UP000608594">
    <property type="component" value="Unassembled WGS sequence"/>
</dbReference>
<organism evidence="5 6">
    <name type="scientific">Paracoccus amoyensis</name>
    <dbReference type="NCBI Taxonomy" id="2760093"/>
    <lineage>
        <taxon>Bacteria</taxon>
        <taxon>Pseudomonadati</taxon>
        <taxon>Pseudomonadota</taxon>
        <taxon>Alphaproteobacteria</taxon>
        <taxon>Rhodobacterales</taxon>
        <taxon>Paracoccaceae</taxon>
        <taxon>Paracoccus</taxon>
    </lineage>
</organism>
<dbReference type="AlphaFoldDB" id="A0A926GG50"/>
<dbReference type="InterPro" id="IPR000524">
    <property type="entry name" value="Tscrpt_reg_HTH_GntR"/>
</dbReference>
<dbReference type="Gene3D" id="1.20.120.530">
    <property type="entry name" value="GntR ligand-binding domain-like"/>
    <property type="match status" value="1"/>
</dbReference>
<dbReference type="PANTHER" id="PTHR43537">
    <property type="entry name" value="TRANSCRIPTIONAL REGULATOR, GNTR FAMILY"/>
    <property type="match status" value="1"/>
</dbReference>
<evidence type="ECO:0000313" key="5">
    <source>
        <dbReference type="EMBL" id="MBC9246689.1"/>
    </source>
</evidence>
<keyword evidence="1" id="KW-0805">Transcription regulation</keyword>
<dbReference type="InterPro" id="IPR011711">
    <property type="entry name" value="GntR_C"/>
</dbReference>
<dbReference type="PANTHER" id="PTHR43537:SF45">
    <property type="entry name" value="GNTR FAMILY REGULATORY PROTEIN"/>
    <property type="match status" value="1"/>
</dbReference>